<comment type="caution">
    <text evidence="9">The sequence shown here is derived from an EMBL/GenBank/DDBJ whole genome shotgun (WGS) entry which is preliminary data.</text>
</comment>
<dbReference type="InterPro" id="IPR045584">
    <property type="entry name" value="Pilin-like"/>
</dbReference>
<dbReference type="Pfam" id="PF12019">
    <property type="entry name" value="GspH"/>
    <property type="match status" value="1"/>
</dbReference>
<name>X1GN83_9ZZZZ</name>
<evidence type="ECO:0000256" key="1">
    <source>
        <dbReference type="ARBA" id="ARBA00004377"/>
    </source>
</evidence>
<feature type="domain" description="General secretion pathway GspH" evidence="8">
    <location>
        <begin position="23"/>
        <end position="124"/>
    </location>
</feature>
<accession>X1GN83</accession>
<evidence type="ECO:0000313" key="9">
    <source>
        <dbReference type="EMBL" id="GAH43069.1"/>
    </source>
</evidence>
<keyword evidence="6" id="KW-1133">Transmembrane helix</keyword>
<protein>
    <recommendedName>
        <fullName evidence="8">General secretion pathway GspH domain-containing protein</fullName>
    </recommendedName>
</protein>
<sequence length="132" mass="14284">ATLGAIAVPRYAQATSRYRADAAARRIAADLSLARSRARTSSRSQTVSFSPYTNSYQIHWTPGLDRSTEPYVVDLSDPPYHATLIEAELAGDEAIVFDGWGTPDGDGMIVIRAGNVKKCIVINQETGKVTVQ</sequence>
<dbReference type="GO" id="GO:0015628">
    <property type="term" value="P:protein secretion by the type II secretion system"/>
    <property type="evidence" value="ECO:0007669"/>
    <property type="project" value="InterPro"/>
</dbReference>
<dbReference type="GO" id="GO:0005886">
    <property type="term" value="C:plasma membrane"/>
    <property type="evidence" value="ECO:0007669"/>
    <property type="project" value="UniProtKB-SubCell"/>
</dbReference>
<evidence type="ECO:0000256" key="3">
    <source>
        <dbReference type="ARBA" id="ARBA00022481"/>
    </source>
</evidence>
<keyword evidence="2" id="KW-1003">Cell membrane</keyword>
<dbReference type="Gene3D" id="3.55.40.10">
    <property type="entry name" value="minor pseudopilin epsh domain"/>
    <property type="match status" value="1"/>
</dbReference>
<dbReference type="InterPro" id="IPR022346">
    <property type="entry name" value="T2SS_GspH"/>
</dbReference>
<comment type="subcellular location">
    <subcellularLocation>
        <location evidence="1">Cell inner membrane</location>
        <topology evidence="1">Single-pass membrane protein</topology>
    </subcellularLocation>
</comment>
<gene>
    <name evidence="9" type="ORF">S03H2_14272</name>
</gene>
<organism evidence="9">
    <name type="scientific">marine sediment metagenome</name>
    <dbReference type="NCBI Taxonomy" id="412755"/>
    <lineage>
        <taxon>unclassified sequences</taxon>
        <taxon>metagenomes</taxon>
        <taxon>ecological metagenomes</taxon>
    </lineage>
</organism>
<feature type="non-terminal residue" evidence="9">
    <location>
        <position position="1"/>
    </location>
</feature>
<reference evidence="9" key="1">
    <citation type="journal article" date="2014" name="Front. Microbiol.">
        <title>High frequency of phylogenetically diverse reductive dehalogenase-homologous genes in deep subseafloor sedimentary metagenomes.</title>
        <authorList>
            <person name="Kawai M."/>
            <person name="Futagami T."/>
            <person name="Toyoda A."/>
            <person name="Takaki Y."/>
            <person name="Nishi S."/>
            <person name="Hori S."/>
            <person name="Arai W."/>
            <person name="Tsubouchi T."/>
            <person name="Morono Y."/>
            <person name="Uchiyama I."/>
            <person name="Ito T."/>
            <person name="Fujiyama A."/>
            <person name="Inagaki F."/>
            <person name="Takami H."/>
        </authorList>
    </citation>
    <scope>NUCLEOTIDE SEQUENCE</scope>
    <source>
        <strain evidence="9">Expedition CK06-06</strain>
    </source>
</reference>
<evidence type="ECO:0000256" key="4">
    <source>
        <dbReference type="ARBA" id="ARBA00022519"/>
    </source>
</evidence>
<keyword evidence="4" id="KW-0997">Cell inner membrane</keyword>
<keyword evidence="7" id="KW-0472">Membrane</keyword>
<evidence type="ECO:0000256" key="2">
    <source>
        <dbReference type="ARBA" id="ARBA00022475"/>
    </source>
</evidence>
<evidence type="ECO:0000256" key="5">
    <source>
        <dbReference type="ARBA" id="ARBA00022692"/>
    </source>
</evidence>
<evidence type="ECO:0000256" key="6">
    <source>
        <dbReference type="ARBA" id="ARBA00022989"/>
    </source>
</evidence>
<keyword evidence="5" id="KW-0812">Transmembrane</keyword>
<dbReference type="GO" id="GO:0015627">
    <property type="term" value="C:type II protein secretion system complex"/>
    <property type="evidence" value="ECO:0007669"/>
    <property type="project" value="InterPro"/>
</dbReference>
<keyword evidence="3" id="KW-0488">Methylation</keyword>
<evidence type="ECO:0000259" key="8">
    <source>
        <dbReference type="Pfam" id="PF12019"/>
    </source>
</evidence>
<proteinExistence type="predicted"/>
<evidence type="ECO:0000256" key="7">
    <source>
        <dbReference type="ARBA" id="ARBA00023136"/>
    </source>
</evidence>
<dbReference type="EMBL" id="BARU01007239">
    <property type="protein sequence ID" value="GAH43069.1"/>
    <property type="molecule type" value="Genomic_DNA"/>
</dbReference>
<dbReference type="AlphaFoldDB" id="X1GN83"/>
<dbReference type="SUPFAM" id="SSF54523">
    <property type="entry name" value="Pili subunits"/>
    <property type="match status" value="1"/>
</dbReference>